<name>A0AC35THC6_9BILA</name>
<dbReference type="WBParaSite" id="RSKR_0000065925.1">
    <property type="protein sequence ID" value="RSKR_0000065925.1"/>
    <property type="gene ID" value="RSKR_0000065925"/>
</dbReference>
<dbReference type="Proteomes" id="UP000095286">
    <property type="component" value="Unplaced"/>
</dbReference>
<reference evidence="2" key="1">
    <citation type="submission" date="2016-11" db="UniProtKB">
        <authorList>
            <consortium name="WormBaseParasite"/>
        </authorList>
    </citation>
    <scope>IDENTIFICATION</scope>
    <source>
        <strain evidence="2">KR3021</strain>
    </source>
</reference>
<accession>A0AC35THC6</accession>
<evidence type="ECO:0000313" key="1">
    <source>
        <dbReference type="Proteomes" id="UP000095286"/>
    </source>
</evidence>
<organism evidence="1 2">
    <name type="scientific">Rhabditophanes sp. KR3021</name>
    <dbReference type="NCBI Taxonomy" id="114890"/>
    <lineage>
        <taxon>Eukaryota</taxon>
        <taxon>Metazoa</taxon>
        <taxon>Ecdysozoa</taxon>
        <taxon>Nematoda</taxon>
        <taxon>Chromadorea</taxon>
        <taxon>Rhabditida</taxon>
        <taxon>Tylenchina</taxon>
        <taxon>Panagrolaimomorpha</taxon>
        <taxon>Strongyloidoidea</taxon>
        <taxon>Alloionematidae</taxon>
        <taxon>Rhabditophanes</taxon>
    </lineage>
</organism>
<protein>
    <submittedName>
        <fullName evidence="2">MARVEL domain-containing protein</fullName>
    </submittedName>
</protein>
<sequence>YSANLAFPAHSSKNNINPLTAEESIALRKQSDTTLNRLILVAQLLEHEVEFRHRSEINAARIVKTIRIANTVRFLYVLLLVINVLIGTGVGSISYDNMYESKEIWISVNKWHLKNHTTLPLIFGNMNLYGQYICLILTVTLFFITIVVQFLHCCNILHTKSACLGYSIGATLYLIVLFVVQVHYSSCPFLETYANKEQYYESMPEEDYVKIPECSINGWAIAAILSLFSCGLFVSEAFITAFFRLVWHSKSVKLV</sequence>
<proteinExistence type="predicted"/>
<evidence type="ECO:0000313" key="2">
    <source>
        <dbReference type="WBParaSite" id="RSKR_0000065925.1"/>
    </source>
</evidence>